<evidence type="ECO:0000259" key="5">
    <source>
        <dbReference type="SMART" id="SM00062"/>
    </source>
</evidence>
<name>A0AAU7VLS2_9FIRM</name>
<accession>A0AAU7VLS2</accession>
<evidence type="ECO:0000256" key="2">
    <source>
        <dbReference type="ARBA" id="ARBA00010333"/>
    </source>
</evidence>
<dbReference type="EMBL" id="CP158367">
    <property type="protein sequence ID" value="XBX75025.1"/>
    <property type="molecule type" value="Genomic_DNA"/>
</dbReference>
<evidence type="ECO:0000256" key="1">
    <source>
        <dbReference type="ARBA" id="ARBA00004196"/>
    </source>
</evidence>
<feature type="domain" description="Solute-binding protein family 3/N-terminal" evidence="5">
    <location>
        <begin position="38"/>
        <end position="256"/>
    </location>
</feature>
<dbReference type="RefSeq" id="WP_350343772.1">
    <property type="nucleotide sequence ID" value="NZ_CP158367.1"/>
</dbReference>
<dbReference type="Gene3D" id="3.40.190.10">
    <property type="entry name" value="Periplasmic binding protein-like II"/>
    <property type="match status" value="2"/>
</dbReference>
<dbReference type="AlphaFoldDB" id="A0AAU7VLS2"/>
<gene>
    <name evidence="6" type="ORF">PRVXT_000125</name>
</gene>
<evidence type="ECO:0000256" key="3">
    <source>
        <dbReference type="ARBA" id="ARBA00022729"/>
    </source>
</evidence>
<dbReference type="PROSITE" id="PS51257">
    <property type="entry name" value="PROKAR_LIPOPROTEIN"/>
    <property type="match status" value="1"/>
</dbReference>
<evidence type="ECO:0000313" key="6">
    <source>
        <dbReference type="EMBL" id="XBX75025.1"/>
    </source>
</evidence>
<dbReference type="PROSITE" id="PS01039">
    <property type="entry name" value="SBP_BACTERIAL_3"/>
    <property type="match status" value="1"/>
</dbReference>
<dbReference type="PANTHER" id="PTHR35936:SF19">
    <property type="entry name" value="AMINO-ACID-BINDING PROTEIN YXEM-RELATED"/>
    <property type="match status" value="1"/>
</dbReference>
<evidence type="ECO:0000256" key="4">
    <source>
        <dbReference type="RuleBase" id="RU003744"/>
    </source>
</evidence>
<dbReference type="PANTHER" id="PTHR35936">
    <property type="entry name" value="MEMBRANE-BOUND LYTIC MUREIN TRANSGLYCOSYLASE F"/>
    <property type="match status" value="1"/>
</dbReference>
<proteinExistence type="inferred from homology"/>
<comment type="subcellular location">
    <subcellularLocation>
        <location evidence="1">Cell envelope</location>
    </subcellularLocation>
</comment>
<dbReference type="InterPro" id="IPR018313">
    <property type="entry name" value="SBP_3_CS"/>
</dbReference>
<reference evidence="6" key="2">
    <citation type="submission" date="2024-06" db="EMBL/GenBank/DDBJ databases">
        <authorList>
            <person name="Petrova K.O."/>
            <person name="Toshchakov S.V."/>
            <person name="Boltjanskaja Y.V."/>
            <person name="Kevbrin V."/>
        </authorList>
    </citation>
    <scope>NUCLEOTIDE SEQUENCE</scope>
    <source>
        <strain evidence="6">Z-910T</strain>
    </source>
</reference>
<comment type="similarity">
    <text evidence="2 4">Belongs to the bacterial solute-binding protein 3 family.</text>
</comment>
<organism evidence="6">
    <name type="scientific">Proteinivorax tanatarense</name>
    <dbReference type="NCBI Taxonomy" id="1260629"/>
    <lineage>
        <taxon>Bacteria</taxon>
        <taxon>Bacillati</taxon>
        <taxon>Bacillota</taxon>
        <taxon>Clostridia</taxon>
        <taxon>Eubacteriales</taxon>
        <taxon>Proteinivoracaceae</taxon>
        <taxon>Proteinivorax</taxon>
    </lineage>
</organism>
<keyword evidence="3" id="KW-0732">Signal</keyword>
<protein>
    <submittedName>
        <fullName evidence="6">Transporter substrate-binding domain-containing protein</fullName>
    </submittedName>
</protein>
<reference evidence="6" key="1">
    <citation type="journal article" date="2013" name="Extremophiles">
        <title>Proteinivorax tanatarense gen. nov., sp. nov., an anaerobic, haloalkaliphilic, proteolytic bacterium isolated from a decaying algal bloom, and proposal of Proteinivoraceae fam. nov.</title>
        <authorList>
            <person name="Kevbrin V."/>
            <person name="Boltyanskaya Y."/>
            <person name="Zhilina T."/>
            <person name="Kolganova T."/>
            <person name="Lavrentjeva E."/>
            <person name="Kuznetsov B."/>
        </authorList>
    </citation>
    <scope>NUCLEOTIDE SEQUENCE</scope>
    <source>
        <strain evidence="6">Z-910T</strain>
    </source>
</reference>
<dbReference type="GO" id="GO:0030313">
    <property type="term" value="C:cell envelope"/>
    <property type="evidence" value="ECO:0007669"/>
    <property type="project" value="UniProtKB-SubCell"/>
</dbReference>
<dbReference type="Pfam" id="PF00497">
    <property type="entry name" value="SBP_bac_3"/>
    <property type="match status" value="1"/>
</dbReference>
<dbReference type="InterPro" id="IPR001638">
    <property type="entry name" value="Solute-binding_3/MltF_N"/>
</dbReference>
<dbReference type="SUPFAM" id="SSF53850">
    <property type="entry name" value="Periplasmic binding protein-like II"/>
    <property type="match status" value="1"/>
</dbReference>
<sequence>MNFFKKSFGLLTVLLLTIGMIGCTSNGGTYDEVMERGYIEFSMSGGYPPFNYYNDDGDLVGFDVEIAEEVAKRMGVESKPVTAPFDGLVFGLQTGDFDGILGSMAITEERKENVSFSNPYYYSGAQIFVEENSDINGIDDLTDSHQVAVVTGTTFEEAVAETGAEIVPLEDDAETLRQLDSSDVDAVVTDYLVGLINIEEHGYNFVPAGDFLYTEEIAVAFQQEDVELVEAVNQALEEMIEDGTYEEISYSYFGTDISEPR</sequence>
<dbReference type="SMART" id="SM00062">
    <property type="entry name" value="PBPb"/>
    <property type="match status" value="1"/>
</dbReference>